<evidence type="ECO:0000256" key="7">
    <source>
        <dbReference type="PIRSR" id="PIRSR602403-1"/>
    </source>
</evidence>
<dbReference type="GO" id="GO:0005506">
    <property type="term" value="F:iron ion binding"/>
    <property type="evidence" value="ECO:0007669"/>
    <property type="project" value="InterPro"/>
</dbReference>
<gene>
    <name evidence="9" type="ORF">Micbo1qcDRAFT_189608</name>
</gene>
<keyword evidence="5 7" id="KW-0408">Iron</keyword>
<dbReference type="InterPro" id="IPR002403">
    <property type="entry name" value="Cyt_P450_E_grp-IV"/>
</dbReference>
<keyword evidence="4 7" id="KW-0479">Metal-binding</keyword>
<sequence>MNSTEHAGVAAGLLPLLDGSAPLIEYLTGLHPLLPPTILGVLCHALFLRAYEVEQFMYTLLCNSAFLTVSVFAAYLSQHWTVSGAVVQTAAITGSFWTGVFTSMAVYRAWFHPLRKFPGPWGAKISRFWSARRAARKVQYYKEVESMHETHGDFIRTGPRELCIVRSSAVPLILGPKSDCHKSTWYGQVDVTSQACSIHMTRDYALHRLRRRGWDRGFSVKALNSYIPRILDKTDKFLAQITKPDGGAVDATSWTMLLTFDIMGKVGFGKDFRGVETGVEHPAIRCIHDHMEVLGIMSHVPWLLNILPRIPGASRGYAPFFGWCASEVIAKKESMDTSAEPQDVVSHLIKSFLDKDAAAPPTEAALHDDSRAIIIAGSDTTATTLAWIFYFLCSNEHVLARLHAEVDAVMPRGGRRASASGEEDDWSYDKARQITYIDDIINEALRIKPALLTGGYRETPPGGLQVDEQFVPGGTNVFVPIRQIQNDPRYWPEPDRFVPERWGERRAEMGTEGAPFIPFSMGRYSCPGKNLAMMTMRVVLSRFAQECTVRFAPGEDGVAFEAGAKDTFTTTLLPLMLEFRPRE</sequence>
<proteinExistence type="inferred from homology"/>
<evidence type="ECO:0000256" key="5">
    <source>
        <dbReference type="ARBA" id="ARBA00023004"/>
    </source>
</evidence>
<evidence type="ECO:0000256" key="2">
    <source>
        <dbReference type="ARBA" id="ARBA00010617"/>
    </source>
</evidence>
<keyword evidence="8" id="KW-0472">Membrane</keyword>
<dbReference type="GO" id="GO:0004497">
    <property type="term" value="F:monooxygenase activity"/>
    <property type="evidence" value="ECO:0007669"/>
    <property type="project" value="UniProtKB-KW"/>
</dbReference>
<evidence type="ECO:0000313" key="9">
    <source>
        <dbReference type="EMBL" id="KXJ89515.1"/>
    </source>
</evidence>
<keyword evidence="3 7" id="KW-0349">Heme</keyword>
<dbReference type="Gene3D" id="1.10.630.10">
    <property type="entry name" value="Cytochrome P450"/>
    <property type="match status" value="1"/>
</dbReference>
<comment type="cofactor">
    <cofactor evidence="1 7">
        <name>heme</name>
        <dbReference type="ChEBI" id="CHEBI:30413"/>
    </cofactor>
</comment>
<comment type="similarity">
    <text evidence="2">Belongs to the cytochrome P450 family.</text>
</comment>
<dbReference type="STRING" id="196109.A0A136IX45"/>
<dbReference type="PANTHER" id="PTHR24305">
    <property type="entry name" value="CYTOCHROME P450"/>
    <property type="match status" value="1"/>
</dbReference>
<dbReference type="GO" id="GO:0020037">
    <property type="term" value="F:heme binding"/>
    <property type="evidence" value="ECO:0007669"/>
    <property type="project" value="InterPro"/>
</dbReference>
<feature type="transmembrane region" description="Helical" evidence="8">
    <location>
        <begin position="58"/>
        <end position="76"/>
    </location>
</feature>
<dbReference type="PANTHER" id="PTHR24305:SF78">
    <property type="entry name" value="P450, PUTATIVE (EUROFUNG)-RELATED"/>
    <property type="match status" value="1"/>
</dbReference>
<feature type="binding site" description="axial binding residue" evidence="7">
    <location>
        <position position="526"/>
    </location>
    <ligand>
        <name>heme</name>
        <dbReference type="ChEBI" id="CHEBI:30413"/>
    </ligand>
    <ligandPart>
        <name>Fe</name>
        <dbReference type="ChEBI" id="CHEBI:18248"/>
    </ligandPart>
</feature>
<dbReference type="OrthoDB" id="6692864at2759"/>
<evidence type="ECO:0000256" key="6">
    <source>
        <dbReference type="ARBA" id="ARBA00023033"/>
    </source>
</evidence>
<dbReference type="InParanoid" id="A0A136IX45"/>
<dbReference type="Proteomes" id="UP000070501">
    <property type="component" value="Unassembled WGS sequence"/>
</dbReference>
<evidence type="ECO:0000313" key="10">
    <source>
        <dbReference type="Proteomes" id="UP000070501"/>
    </source>
</evidence>
<feature type="transmembrane region" description="Helical" evidence="8">
    <location>
        <begin position="82"/>
        <end position="107"/>
    </location>
</feature>
<accession>A0A136IX45</accession>
<protein>
    <submittedName>
        <fullName evidence="9">Putative cytochrome P450</fullName>
    </submittedName>
</protein>
<dbReference type="AlphaFoldDB" id="A0A136IX45"/>
<keyword evidence="8" id="KW-1133">Transmembrane helix</keyword>
<dbReference type="InterPro" id="IPR036396">
    <property type="entry name" value="Cyt_P450_sf"/>
</dbReference>
<evidence type="ECO:0000256" key="1">
    <source>
        <dbReference type="ARBA" id="ARBA00001971"/>
    </source>
</evidence>
<evidence type="ECO:0000256" key="8">
    <source>
        <dbReference type="SAM" id="Phobius"/>
    </source>
</evidence>
<evidence type="ECO:0000256" key="3">
    <source>
        <dbReference type="ARBA" id="ARBA00022617"/>
    </source>
</evidence>
<dbReference type="EMBL" id="KQ964255">
    <property type="protein sequence ID" value="KXJ89515.1"/>
    <property type="molecule type" value="Genomic_DNA"/>
</dbReference>
<reference evidence="10" key="1">
    <citation type="submission" date="2016-02" db="EMBL/GenBank/DDBJ databases">
        <title>Draft genome sequence of Microdochium bolleyi, a fungal endophyte of beachgrass.</title>
        <authorList>
            <consortium name="DOE Joint Genome Institute"/>
            <person name="David A.S."/>
            <person name="May G."/>
            <person name="Haridas S."/>
            <person name="Lim J."/>
            <person name="Wang M."/>
            <person name="Labutti K."/>
            <person name="Lipzen A."/>
            <person name="Barry K."/>
            <person name="Grigoriev I.V."/>
        </authorList>
    </citation>
    <scope>NUCLEOTIDE SEQUENCE [LARGE SCALE GENOMIC DNA]</scope>
    <source>
        <strain evidence="10">J235TASD1</strain>
    </source>
</reference>
<dbReference type="PRINTS" id="PR00465">
    <property type="entry name" value="EP450IV"/>
</dbReference>
<keyword evidence="6" id="KW-0503">Monooxygenase</keyword>
<name>A0A136IX45_9PEZI</name>
<keyword evidence="6" id="KW-0560">Oxidoreductase</keyword>
<dbReference type="GO" id="GO:0016705">
    <property type="term" value="F:oxidoreductase activity, acting on paired donors, with incorporation or reduction of molecular oxygen"/>
    <property type="evidence" value="ECO:0007669"/>
    <property type="project" value="InterPro"/>
</dbReference>
<dbReference type="InterPro" id="IPR001128">
    <property type="entry name" value="Cyt_P450"/>
</dbReference>
<keyword evidence="10" id="KW-1185">Reference proteome</keyword>
<dbReference type="Pfam" id="PF00067">
    <property type="entry name" value="p450"/>
    <property type="match status" value="1"/>
</dbReference>
<dbReference type="CDD" id="cd11061">
    <property type="entry name" value="CYP67-like"/>
    <property type="match status" value="1"/>
</dbReference>
<keyword evidence="8" id="KW-0812">Transmembrane</keyword>
<dbReference type="SUPFAM" id="SSF48264">
    <property type="entry name" value="Cytochrome P450"/>
    <property type="match status" value="1"/>
</dbReference>
<dbReference type="PRINTS" id="PR00385">
    <property type="entry name" value="P450"/>
</dbReference>
<organism evidence="9 10">
    <name type="scientific">Microdochium bolleyi</name>
    <dbReference type="NCBI Taxonomy" id="196109"/>
    <lineage>
        <taxon>Eukaryota</taxon>
        <taxon>Fungi</taxon>
        <taxon>Dikarya</taxon>
        <taxon>Ascomycota</taxon>
        <taxon>Pezizomycotina</taxon>
        <taxon>Sordariomycetes</taxon>
        <taxon>Xylariomycetidae</taxon>
        <taxon>Xylariales</taxon>
        <taxon>Microdochiaceae</taxon>
        <taxon>Microdochium</taxon>
    </lineage>
</organism>
<evidence type="ECO:0000256" key="4">
    <source>
        <dbReference type="ARBA" id="ARBA00022723"/>
    </source>
</evidence>
<dbReference type="InterPro" id="IPR050121">
    <property type="entry name" value="Cytochrome_P450_monoxygenase"/>
</dbReference>